<keyword evidence="1" id="KW-0812">Transmembrane</keyword>
<feature type="non-terminal residue" evidence="2">
    <location>
        <position position="69"/>
    </location>
</feature>
<feature type="transmembrane region" description="Helical" evidence="1">
    <location>
        <begin position="25"/>
        <end position="43"/>
    </location>
</feature>
<feature type="non-terminal residue" evidence="2">
    <location>
        <position position="1"/>
    </location>
</feature>
<comment type="caution">
    <text evidence="2">The sequence shown here is derived from an EMBL/GenBank/DDBJ whole genome shotgun (WGS) entry which is preliminary data.</text>
</comment>
<proteinExistence type="predicted"/>
<keyword evidence="3" id="KW-1185">Reference proteome</keyword>
<reference evidence="2" key="2">
    <citation type="submission" date="2023-05" db="EMBL/GenBank/DDBJ databases">
        <authorList>
            <person name="Fouks B."/>
        </authorList>
    </citation>
    <scope>NUCLEOTIDE SEQUENCE</scope>
    <source>
        <strain evidence="2">Stay&amp;Tobe</strain>
        <tissue evidence="2">Testes</tissue>
    </source>
</reference>
<sequence length="69" mass="8051">FKLSSLKKQYRVTNKKQVLHKKQKTVFFLLTTLCIIHGENWLFNMPIISDLIFTDTPGKSTFVSTTDMK</sequence>
<dbReference type="Proteomes" id="UP001233999">
    <property type="component" value="Unassembled WGS sequence"/>
</dbReference>
<keyword evidence="1" id="KW-1133">Transmembrane helix</keyword>
<dbReference type="EMBL" id="JASPKZ010001983">
    <property type="protein sequence ID" value="KAJ9596505.1"/>
    <property type="molecule type" value="Genomic_DNA"/>
</dbReference>
<gene>
    <name evidence="2" type="ORF">L9F63_012447</name>
</gene>
<organism evidence="2 3">
    <name type="scientific">Diploptera punctata</name>
    <name type="common">Pacific beetle cockroach</name>
    <dbReference type="NCBI Taxonomy" id="6984"/>
    <lineage>
        <taxon>Eukaryota</taxon>
        <taxon>Metazoa</taxon>
        <taxon>Ecdysozoa</taxon>
        <taxon>Arthropoda</taxon>
        <taxon>Hexapoda</taxon>
        <taxon>Insecta</taxon>
        <taxon>Pterygota</taxon>
        <taxon>Neoptera</taxon>
        <taxon>Polyneoptera</taxon>
        <taxon>Dictyoptera</taxon>
        <taxon>Blattodea</taxon>
        <taxon>Blaberoidea</taxon>
        <taxon>Blaberidae</taxon>
        <taxon>Diplopterinae</taxon>
        <taxon>Diploptera</taxon>
    </lineage>
</organism>
<keyword evidence="1" id="KW-0472">Membrane</keyword>
<reference evidence="2" key="1">
    <citation type="journal article" date="2023" name="IScience">
        <title>Live-bearing cockroach genome reveals convergent evolutionary mechanisms linked to viviparity in insects and beyond.</title>
        <authorList>
            <person name="Fouks B."/>
            <person name="Harrison M.C."/>
            <person name="Mikhailova A.A."/>
            <person name="Marchal E."/>
            <person name="English S."/>
            <person name="Carruthers M."/>
            <person name="Jennings E.C."/>
            <person name="Chiamaka E.L."/>
            <person name="Frigard R.A."/>
            <person name="Pippel M."/>
            <person name="Attardo G.M."/>
            <person name="Benoit J.B."/>
            <person name="Bornberg-Bauer E."/>
            <person name="Tobe S.S."/>
        </authorList>
    </citation>
    <scope>NUCLEOTIDE SEQUENCE</scope>
    <source>
        <strain evidence="2">Stay&amp;Tobe</strain>
    </source>
</reference>
<evidence type="ECO:0000256" key="1">
    <source>
        <dbReference type="SAM" id="Phobius"/>
    </source>
</evidence>
<name>A0AAD8AD48_DIPPU</name>
<evidence type="ECO:0000313" key="3">
    <source>
        <dbReference type="Proteomes" id="UP001233999"/>
    </source>
</evidence>
<evidence type="ECO:0000313" key="2">
    <source>
        <dbReference type="EMBL" id="KAJ9596505.1"/>
    </source>
</evidence>
<dbReference type="AlphaFoldDB" id="A0AAD8AD48"/>
<protein>
    <submittedName>
        <fullName evidence="2">Uncharacterized protein</fullName>
    </submittedName>
</protein>
<accession>A0AAD8AD48</accession>